<keyword evidence="6" id="KW-0460">Magnesium</keyword>
<dbReference type="Proteomes" id="UP000019225">
    <property type="component" value="Chromosome"/>
</dbReference>
<dbReference type="CDD" id="cd18732">
    <property type="entry name" value="PIN_MtVapC4-C5_like"/>
    <property type="match status" value="1"/>
</dbReference>
<dbReference type="PATRIC" id="fig|1449976.3.peg.6532"/>
<evidence type="ECO:0000256" key="4">
    <source>
        <dbReference type="ARBA" id="ARBA00022723"/>
    </source>
</evidence>
<evidence type="ECO:0000256" key="6">
    <source>
        <dbReference type="ARBA" id="ARBA00022842"/>
    </source>
</evidence>
<accession>W5WF88</accession>
<dbReference type="AlphaFoldDB" id="W5WF88"/>
<evidence type="ECO:0008006" key="10">
    <source>
        <dbReference type="Google" id="ProtNLM"/>
    </source>
</evidence>
<organism evidence="8 9">
    <name type="scientific">Kutzneria albida DSM 43870</name>
    <dbReference type="NCBI Taxonomy" id="1449976"/>
    <lineage>
        <taxon>Bacteria</taxon>
        <taxon>Bacillati</taxon>
        <taxon>Actinomycetota</taxon>
        <taxon>Actinomycetes</taxon>
        <taxon>Pseudonocardiales</taxon>
        <taxon>Pseudonocardiaceae</taxon>
        <taxon>Kutzneria</taxon>
    </lineage>
</organism>
<dbReference type="InterPro" id="IPR050556">
    <property type="entry name" value="Type_II_TA_system_RNase"/>
</dbReference>
<dbReference type="GO" id="GO:0004518">
    <property type="term" value="F:nuclease activity"/>
    <property type="evidence" value="ECO:0007669"/>
    <property type="project" value="UniProtKB-KW"/>
</dbReference>
<evidence type="ECO:0000313" key="9">
    <source>
        <dbReference type="Proteomes" id="UP000019225"/>
    </source>
</evidence>
<dbReference type="InterPro" id="IPR029060">
    <property type="entry name" value="PIN-like_dom_sf"/>
</dbReference>
<dbReference type="eggNOG" id="COG1487">
    <property type="taxonomic scope" value="Bacteria"/>
</dbReference>
<dbReference type="EMBL" id="CP007155">
    <property type="protein sequence ID" value="AHH99868.1"/>
    <property type="molecule type" value="Genomic_DNA"/>
</dbReference>
<dbReference type="PANTHER" id="PTHR33653">
    <property type="entry name" value="RIBONUCLEASE VAPC2"/>
    <property type="match status" value="1"/>
</dbReference>
<evidence type="ECO:0000313" key="8">
    <source>
        <dbReference type="EMBL" id="AHH99868.1"/>
    </source>
</evidence>
<dbReference type="GO" id="GO:0046872">
    <property type="term" value="F:metal ion binding"/>
    <property type="evidence" value="ECO:0007669"/>
    <property type="project" value="UniProtKB-KW"/>
</dbReference>
<keyword evidence="2" id="KW-1277">Toxin-antitoxin system</keyword>
<evidence type="ECO:0000256" key="2">
    <source>
        <dbReference type="ARBA" id="ARBA00022649"/>
    </source>
</evidence>
<gene>
    <name evidence="8" type="ORF">KALB_6509</name>
</gene>
<dbReference type="HOGENOM" id="CLU_118482_6_1_11"/>
<evidence type="ECO:0000256" key="3">
    <source>
        <dbReference type="ARBA" id="ARBA00022722"/>
    </source>
</evidence>
<name>W5WF88_9PSEU</name>
<dbReference type="GO" id="GO:0016787">
    <property type="term" value="F:hydrolase activity"/>
    <property type="evidence" value="ECO:0007669"/>
    <property type="project" value="UniProtKB-KW"/>
</dbReference>
<comment type="similarity">
    <text evidence="7">Belongs to the PINc/VapC protein family.</text>
</comment>
<keyword evidence="3" id="KW-0540">Nuclease</keyword>
<evidence type="ECO:0000256" key="5">
    <source>
        <dbReference type="ARBA" id="ARBA00022801"/>
    </source>
</evidence>
<dbReference type="KEGG" id="kal:KALB_6509"/>
<comment type="cofactor">
    <cofactor evidence="1">
        <name>Mg(2+)</name>
        <dbReference type="ChEBI" id="CHEBI:18420"/>
    </cofactor>
</comment>
<evidence type="ECO:0000256" key="7">
    <source>
        <dbReference type="ARBA" id="ARBA00038093"/>
    </source>
</evidence>
<keyword evidence="5" id="KW-0378">Hydrolase</keyword>
<dbReference type="STRING" id="1449976.KALB_6509"/>
<proteinExistence type="inferred from homology"/>
<dbReference type="SUPFAM" id="SSF88723">
    <property type="entry name" value="PIN domain-like"/>
    <property type="match status" value="1"/>
</dbReference>
<keyword evidence="4" id="KW-0479">Metal-binding</keyword>
<dbReference type="PANTHER" id="PTHR33653:SF1">
    <property type="entry name" value="RIBONUCLEASE VAPC2"/>
    <property type="match status" value="1"/>
</dbReference>
<keyword evidence="9" id="KW-1185">Reference proteome</keyword>
<protein>
    <recommendedName>
        <fullName evidence="10">PIN domain-containing protein</fullName>
    </recommendedName>
</protein>
<reference evidence="8 9" key="1">
    <citation type="journal article" date="2014" name="BMC Genomics">
        <title>Complete genome sequence of producer of the glycopeptide antibiotic Aculeximycin Kutzneria albida DSM 43870T, a representative of minor genus of Pseudonocardiaceae.</title>
        <authorList>
            <person name="Rebets Y."/>
            <person name="Tokovenko B."/>
            <person name="Lushchyk I."/>
            <person name="Ruckert C."/>
            <person name="Zaburannyi N."/>
            <person name="Bechthold A."/>
            <person name="Kalinowski J."/>
            <person name="Luzhetskyy A."/>
        </authorList>
    </citation>
    <scope>NUCLEOTIDE SEQUENCE [LARGE SCALE GENOMIC DNA]</scope>
    <source>
        <strain evidence="8">DSM 43870</strain>
    </source>
</reference>
<sequence length="140" mass="14927">MLGGLVMADRHDSGVLDTSAYLDLAVLDPARLPVTPEITAITMAELHQGVAMAKDAVSRAARTEVLGAAIVEFDPLPFDADAATRYGTLVALALEANRNPRPRRMDLLIAAIASARGLPLYTRNEEDFKGLADMVKVVAV</sequence>
<dbReference type="Gene3D" id="3.40.50.1010">
    <property type="entry name" value="5'-nuclease"/>
    <property type="match status" value="1"/>
</dbReference>
<evidence type="ECO:0000256" key="1">
    <source>
        <dbReference type="ARBA" id="ARBA00001946"/>
    </source>
</evidence>